<proteinExistence type="predicted"/>
<evidence type="ECO:0000313" key="1">
    <source>
        <dbReference type="EMBL" id="GMR31589.1"/>
    </source>
</evidence>
<sequence>MDCRIMKRLAPIIVRFHFNIYRFIFIGVNDQFVEVFKYDRSQRISQIEFKKCVFAQTFSDQSKRRFISWLIEAQPGELDLDFPRAN</sequence>
<protein>
    <submittedName>
        <fullName evidence="1">Uncharacterized protein</fullName>
    </submittedName>
</protein>
<dbReference type="AlphaFoldDB" id="A0AAN4Z1F9"/>
<comment type="caution">
    <text evidence="1">The sequence shown here is derived from an EMBL/GenBank/DDBJ whole genome shotgun (WGS) entry which is preliminary data.</text>
</comment>
<name>A0AAN4Z1F9_9BILA</name>
<dbReference type="Proteomes" id="UP001328107">
    <property type="component" value="Unassembled WGS sequence"/>
</dbReference>
<accession>A0AAN4Z1F9</accession>
<gene>
    <name evidence="1" type="ORF">PMAYCL1PPCAC_01784</name>
</gene>
<dbReference type="EMBL" id="BTRK01000001">
    <property type="protein sequence ID" value="GMR31589.1"/>
    <property type="molecule type" value="Genomic_DNA"/>
</dbReference>
<feature type="non-terminal residue" evidence="1">
    <location>
        <position position="86"/>
    </location>
</feature>
<evidence type="ECO:0000313" key="2">
    <source>
        <dbReference type="Proteomes" id="UP001328107"/>
    </source>
</evidence>
<keyword evidence="2" id="KW-1185">Reference proteome</keyword>
<organism evidence="1 2">
    <name type="scientific">Pristionchus mayeri</name>
    <dbReference type="NCBI Taxonomy" id="1317129"/>
    <lineage>
        <taxon>Eukaryota</taxon>
        <taxon>Metazoa</taxon>
        <taxon>Ecdysozoa</taxon>
        <taxon>Nematoda</taxon>
        <taxon>Chromadorea</taxon>
        <taxon>Rhabditida</taxon>
        <taxon>Rhabditina</taxon>
        <taxon>Diplogasteromorpha</taxon>
        <taxon>Diplogasteroidea</taxon>
        <taxon>Neodiplogasteridae</taxon>
        <taxon>Pristionchus</taxon>
    </lineage>
</organism>
<reference evidence="2" key="1">
    <citation type="submission" date="2022-10" db="EMBL/GenBank/DDBJ databases">
        <title>Genome assembly of Pristionchus species.</title>
        <authorList>
            <person name="Yoshida K."/>
            <person name="Sommer R.J."/>
        </authorList>
    </citation>
    <scope>NUCLEOTIDE SEQUENCE [LARGE SCALE GENOMIC DNA]</scope>
    <source>
        <strain evidence="2">RS5460</strain>
    </source>
</reference>